<dbReference type="PROSITE" id="PS00211">
    <property type="entry name" value="ABC_TRANSPORTER_1"/>
    <property type="match status" value="2"/>
</dbReference>
<dbReference type="FunFam" id="3.40.50.300:FF:000944">
    <property type="entry name" value="Macrolide ABC transporter ATP-binding protein"/>
    <property type="match status" value="1"/>
</dbReference>
<keyword evidence="2" id="KW-0547">Nucleotide-binding</keyword>
<sequence length="536" mass="58837">MINVQNFSLRIGARELVKDASFRVDKGMRIGLVGRNGAGKTTTMRLLAGEDDRGIAEHEGVISRSGTVGYLPQDTQAGDPEQKARERIISVRGIDTIIARIRKAEREMSTSEGARQVKAMERYVRLDQEFTNAGGWAANAEASQIAHALGLEDRVLDQPLATLSGGQRRRVELARVLFSGADVLLLDEPTNHLDHDSIVWLRDWLKTFPGGAIIISHDVKLLGDTVNQVFFLDATRAVIDIYHLGWTAYLQQRAEDERRRRRERANALKKAEQLRAQGEKMRAKATKAVAAQQMLRRAQELLESVGEERQEEKVARLRFPEPAPCGRVPLSAEDLSKSYGSLEVFAGVDLSIDRGAKVVVLGYNGAGKTTLLRILAGIEQPDTGEVLPGHGLKLGYYAQEHETLDGEATVYDNMARSAPGLDNTQIRNVLGQFLFSGDDVEKPASVLSGGEKTRLALATLVVSAANVLLLDEPTNNLDPASREEILSALRTYEGAVVLVTHDPGAVEALNPDRVLLLPDADEDLWDESYLDLVTLT</sequence>
<dbReference type="InterPro" id="IPR027417">
    <property type="entry name" value="P-loop_NTPase"/>
</dbReference>
<dbReference type="SUPFAM" id="SSF52540">
    <property type="entry name" value="P-loop containing nucleoside triphosphate hydrolases"/>
    <property type="match status" value="2"/>
</dbReference>
<keyword evidence="3 6" id="KW-0067">ATP-binding</keyword>
<keyword evidence="4" id="KW-0175">Coiled coil</keyword>
<dbReference type="GO" id="GO:0005524">
    <property type="term" value="F:ATP binding"/>
    <property type="evidence" value="ECO:0007669"/>
    <property type="project" value="UniProtKB-KW"/>
</dbReference>
<evidence type="ECO:0000256" key="4">
    <source>
        <dbReference type="SAM" id="Coils"/>
    </source>
</evidence>
<dbReference type="Pfam" id="PF12848">
    <property type="entry name" value="ABC_tran_Xtn"/>
    <property type="match status" value="1"/>
</dbReference>
<dbReference type="OrthoDB" id="3239744at2"/>
<dbReference type="PROSITE" id="PS50893">
    <property type="entry name" value="ABC_TRANSPORTER_2"/>
    <property type="match status" value="2"/>
</dbReference>
<dbReference type="InterPro" id="IPR003593">
    <property type="entry name" value="AAA+_ATPase"/>
</dbReference>
<dbReference type="PANTHER" id="PTHR19211">
    <property type="entry name" value="ATP-BINDING TRANSPORT PROTEIN-RELATED"/>
    <property type="match status" value="1"/>
</dbReference>
<keyword evidence="7" id="KW-1185">Reference proteome</keyword>
<proteinExistence type="predicted"/>
<dbReference type="SMART" id="SM00382">
    <property type="entry name" value="AAA"/>
    <property type="match status" value="2"/>
</dbReference>
<dbReference type="GO" id="GO:0016887">
    <property type="term" value="F:ATP hydrolysis activity"/>
    <property type="evidence" value="ECO:0007669"/>
    <property type="project" value="InterPro"/>
</dbReference>
<evidence type="ECO:0000313" key="6">
    <source>
        <dbReference type="EMBL" id="RRC96125.1"/>
    </source>
</evidence>
<dbReference type="EMBL" id="RQZF01000001">
    <property type="protein sequence ID" value="RRC96125.1"/>
    <property type="molecule type" value="Genomic_DNA"/>
</dbReference>
<accession>A0A3P1SH94</accession>
<dbReference type="PANTHER" id="PTHR19211:SF14">
    <property type="entry name" value="ATP-BINDING CASSETTE SUB-FAMILY F MEMBER 1"/>
    <property type="match status" value="1"/>
</dbReference>
<organism evidence="6 7">
    <name type="scientific">Schaalia canis</name>
    <dbReference type="NCBI Taxonomy" id="100469"/>
    <lineage>
        <taxon>Bacteria</taxon>
        <taxon>Bacillati</taxon>
        <taxon>Actinomycetota</taxon>
        <taxon>Actinomycetes</taxon>
        <taxon>Actinomycetales</taxon>
        <taxon>Actinomycetaceae</taxon>
        <taxon>Schaalia</taxon>
    </lineage>
</organism>
<dbReference type="InterPro" id="IPR017871">
    <property type="entry name" value="ABC_transporter-like_CS"/>
</dbReference>
<dbReference type="FunFam" id="3.40.50.300:FF:000597">
    <property type="entry name" value="ABC transporter ATP-binding protein"/>
    <property type="match status" value="1"/>
</dbReference>
<feature type="domain" description="ABC transporter" evidence="5">
    <location>
        <begin position="330"/>
        <end position="536"/>
    </location>
</feature>
<evidence type="ECO:0000256" key="3">
    <source>
        <dbReference type="ARBA" id="ARBA00022840"/>
    </source>
</evidence>
<dbReference type="InterPro" id="IPR003439">
    <property type="entry name" value="ABC_transporter-like_ATP-bd"/>
</dbReference>
<dbReference type="Pfam" id="PF00005">
    <property type="entry name" value="ABC_tran"/>
    <property type="match status" value="2"/>
</dbReference>
<feature type="domain" description="ABC transporter" evidence="5">
    <location>
        <begin position="2"/>
        <end position="271"/>
    </location>
</feature>
<reference evidence="6 7" key="1">
    <citation type="submission" date="2018-11" db="EMBL/GenBank/DDBJ databases">
        <title>Genomes From Bacteria Associated with the Canine Oral Cavity: a Test Case for Automated Genome-Based Taxonomic Assignment.</title>
        <authorList>
            <person name="Coil D.A."/>
            <person name="Jospin G."/>
            <person name="Darling A.E."/>
            <person name="Wallis C."/>
            <person name="Davis I.J."/>
            <person name="Harris S."/>
            <person name="Eisen J.A."/>
            <person name="Holcombe L.J."/>
            <person name="O'Flynn C."/>
        </authorList>
    </citation>
    <scope>NUCLEOTIDE SEQUENCE [LARGE SCALE GENOMIC DNA]</scope>
    <source>
        <strain evidence="6 7">OH770</strain>
    </source>
</reference>
<dbReference type="Proteomes" id="UP000280444">
    <property type="component" value="Unassembled WGS sequence"/>
</dbReference>
<protein>
    <submittedName>
        <fullName evidence="6">ABC transporter ATP-binding protein</fullName>
    </submittedName>
</protein>
<gene>
    <name evidence="6" type="ORF">EII11_00135</name>
</gene>
<evidence type="ECO:0000256" key="2">
    <source>
        <dbReference type="ARBA" id="ARBA00022741"/>
    </source>
</evidence>
<dbReference type="RefSeq" id="WP_124867395.1">
    <property type="nucleotide sequence ID" value="NZ_RQZF01000001.1"/>
</dbReference>
<evidence type="ECO:0000259" key="5">
    <source>
        <dbReference type="PROSITE" id="PS50893"/>
    </source>
</evidence>
<dbReference type="InterPro" id="IPR050611">
    <property type="entry name" value="ABCF"/>
</dbReference>
<name>A0A3P1SH94_9ACTO</name>
<dbReference type="CDD" id="cd03221">
    <property type="entry name" value="ABCF_EF-3"/>
    <property type="match status" value="2"/>
</dbReference>
<dbReference type="AlphaFoldDB" id="A0A3P1SH94"/>
<dbReference type="InterPro" id="IPR032781">
    <property type="entry name" value="ABC_tran_Xtn"/>
</dbReference>
<comment type="caution">
    <text evidence="6">The sequence shown here is derived from an EMBL/GenBank/DDBJ whole genome shotgun (WGS) entry which is preliminary data.</text>
</comment>
<keyword evidence="1" id="KW-0677">Repeat</keyword>
<evidence type="ECO:0000256" key="1">
    <source>
        <dbReference type="ARBA" id="ARBA00022737"/>
    </source>
</evidence>
<evidence type="ECO:0000313" key="7">
    <source>
        <dbReference type="Proteomes" id="UP000280444"/>
    </source>
</evidence>
<feature type="coiled-coil region" evidence="4">
    <location>
        <begin position="251"/>
        <end position="315"/>
    </location>
</feature>
<dbReference type="Gene3D" id="3.40.50.300">
    <property type="entry name" value="P-loop containing nucleotide triphosphate hydrolases"/>
    <property type="match status" value="2"/>
</dbReference>